<dbReference type="SUPFAM" id="SSF46785">
    <property type="entry name" value="Winged helix' DNA-binding domain"/>
    <property type="match status" value="1"/>
</dbReference>
<organism evidence="1 2">
    <name type="scientific">Halorubrum coriense DSM 10284</name>
    <dbReference type="NCBI Taxonomy" id="1227466"/>
    <lineage>
        <taxon>Archaea</taxon>
        <taxon>Methanobacteriati</taxon>
        <taxon>Methanobacteriota</taxon>
        <taxon>Stenosarchaea group</taxon>
        <taxon>Halobacteria</taxon>
        <taxon>Halobacteriales</taxon>
        <taxon>Haloferacaceae</taxon>
        <taxon>Halorubrum</taxon>
    </lineage>
</organism>
<evidence type="ECO:0000313" key="1">
    <source>
        <dbReference type="EMBL" id="ELZ47860.1"/>
    </source>
</evidence>
<sequence>MTDDNRERSDDGTYSETVTPEDVLALFTDAEPRTATEVADELGIVRRTALSKLNELADEDRIHKKKVGGRAVVWWVSGNDE</sequence>
<evidence type="ECO:0008006" key="3">
    <source>
        <dbReference type="Google" id="ProtNLM"/>
    </source>
</evidence>
<dbReference type="InterPro" id="IPR036390">
    <property type="entry name" value="WH_DNA-bd_sf"/>
</dbReference>
<dbReference type="PATRIC" id="fig|1227466.3.peg.1622"/>
<dbReference type="RefSeq" id="WP_006113119.1">
    <property type="nucleotide sequence ID" value="NZ_AOJL01000032.1"/>
</dbReference>
<dbReference type="Proteomes" id="UP000011509">
    <property type="component" value="Unassembled WGS sequence"/>
</dbReference>
<dbReference type="EMBL" id="AOJL01000032">
    <property type="protein sequence ID" value="ELZ47860.1"/>
    <property type="molecule type" value="Genomic_DNA"/>
</dbReference>
<reference evidence="1 2" key="1">
    <citation type="journal article" date="2014" name="PLoS Genet.">
        <title>Phylogenetically driven sequencing of extremely halophilic archaea reveals strategies for static and dynamic osmo-response.</title>
        <authorList>
            <person name="Becker E.A."/>
            <person name="Seitzer P.M."/>
            <person name="Tritt A."/>
            <person name="Larsen D."/>
            <person name="Krusor M."/>
            <person name="Yao A.I."/>
            <person name="Wu D."/>
            <person name="Madern D."/>
            <person name="Eisen J.A."/>
            <person name="Darling A.E."/>
            <person name="Facciotti M.T."/>
        </authorList>
    </citation>
    <scope>NUCLEOTIDE SEQUENCE [LARGE SCALE GENOMIC DNA]</scope>
    <source>
        <strain evidence="1 2">DSM 10284</strain>
    </source>
</reference>
<name>M0EJC0_9EURY</name>
<gene>
    <name evidence="1" type="ORF">C464_08060</name>
</gene>
<proteinExistence type="predicted"/>
<protein>
    <recommendedName>
        <fullName evidence="3">Helix-turn-helix type 11 domain-containing protein</fullName>
    </recommendedName>
</protein>
<evidence type="ECO:0000313" key="2">
    <source>
        <dbReference type="Proteomes" id="UP000011509"/>
    </source>
</evidence>
<accession>M0EJC0</accession>
<dbReference type="OrthoDB" id="337698at2157"/>
<comment type="caution">
    <text evidence="1">The sequence shown here is derived from an EMBL/GenBank/DDBJ whole genome shotgun (WGS) entry which is preliminary data.</text>
</comment>
<keyword evidence="2" id="KW-1185">Reference proteome</keyword>
<dbReference type="AlphaFoldDB" id="M0EJC0"/>